<keyword evidence="1" id="KW-1133">Transmembrane helix</keyword>
<keyword evidence="1" id="KW-0472">Membrane</keyword>
<sequence>MTKRSFLLRSLVGETMFAFAAVCGVALVLLAMFMRRLQGQKPKFQKNYNHDNGRPLGIMEELLRHVHDTTGSLILADT</sequence>
<accession>A0A3M6V5I9</accession>
<keyword evidence="1" id="KW-0812">Transmembrane</keyword>
<organism evidence="2 3">
    <name type="scientific">Pocillopora damicornis</name>
    <name type="common">Cauliflower coral</name>
    <name type="synonym">Millepora damicornis</name>
    <dbReference type="NCBI Taxonomy" id="46731"/>
    <lineage>
        <taxon>Eukaryota</taxon>
        <taxon>Metazoa</taxon>
        <taxon>Cnidaria</taxon>
        <taxon>Anthozoa</taxon>
        <taxon>Hexacorallia</taxon>
        <taxon>Scleractinia</taxon>
        <taxon>Astrocoeniina</taxon>
        <taxon>Pocilloporidae</taxon>
        <taxon>Pocillopora</taxon>
    </lineage>
</organism>
<evidence type="ECO:0000256" key="1">
    <source>
        <dbReference type="SAM" id="Phobius"/>
    </source>
</evidence>
<dbReference type="EMBL" id="RCHS01000074">
    <property type="protein sequence ID" value="RMX61206.1"/>
    <property type="molecule type" value="Genomic_DNA"/>
</dbReference>
<protein>
    <submittedName>
        <fullName evidence="2">Uncharacterized protein</fullName>
    </submittedName>
</protein>
<reference evidence="2 3" key="1">
    <citation type="journal article" date="2018" name="Sci. Rep.">
        <title>Comparative analysis of the Pocillopora damicornis genome highlights role of immune system in coral evolution.</title>
        <authorList>
            <person name="Cunning R."/>
            <person name="Bay R.A."/>
            <person name="Gillette P."/>
            <person name="Baker A.C."/>
            <person name="Traylor-Knowles N."/>
        </authorList>
    </citation>
    <scope>NUCLEOTIDE SEQUENCE [LARGE SCALE GENOMIC DNA]</scope>
    <source>
        <strain evidence="2">RSMAS</strain>
        <tissue evidence="2">Whole animal</tissue>
    </source>
</reference>
<gene>
    <name evidence="2" type="ORF">pdam_00005613</name>
</gene>
<proteinExistence type="predicted"/>
<evidence type="ECO:0000313" key="3">
    <source>
        <dbReference type="Proteomes" id="UP000275408"/>
    </source>
</evidence>
<evidence type="ECO:0000313" key="2">
    <source>
        <dbReference type="EMBL" id="RMX61206.1"/>
    </source>
</evidence>
<comment type="caution">
    <text evidence="2">The sequence shown here is derived from an EMBL/GenBank/DDBJ whole genome shotgun (WGS) entry which is preliminary data.</text>
</comment>
<keyword evidence="3" id="KW-1185">Reference proteome</keyword>
<name>A0A3M6V5I9_POCDA</name>
<dbReference type="Proteomes" id="UP000275408">
    <property type="component" value="Unassembled WGS sequence"/>
</dbReference>
<dbReference type="AlphaFoldDB" id="A0A3M6V5I9"/>
<feature type="transmembrane region" description="Helical" evidence="1">
    <location>
        <begin position="15"/>
        <end position="34"/>
    </location>
</feature>